<proteinExistence type="predicted"/>
<reference evidence="1" key="1">
    <citation type="submission" date="2019-03" db="EMBL/GenBank/DDBJ databases">
        <title>Single cell metagenomics reveals metabolic interactions within the superorganism composed of flagellate Streblomastix strix and complex community of Bacteroidetes bacteria on its surface.</title>
        <authorList>
            <person name="Treitli S.C."/>
            <person name="Kolisko M."/>
            <person name="Husnik F."/>
            <person name="Keeling P."/>
            <person name="Hampl V."/>
        </authorList>
    </citation>
    <scope>NUCLEOTIDE SEQUENCE</scope>
    <source>
        <strain evidence="1">STM</strain>
    </source>
</reference>
<comment type="caution">
    <text evidence="1">The sequence shown here is derived from an EMBL/GenBank/DDBJ whole genome shotgun (WGS) entry which is preliminary data.</text>
</comment>
<evidence type="ECO:0000313" key="1">
    <source>
        <dbReference type="EMBL" id="KAA6337506.1"/>
    </source>
</evidence>
<dbReference type="EMBL" id="SNRY01000694">
    <property type="protein sequence ID" value="KAA6337506.1"/>
    <property type="molecule type" value="Genomic_DNA"/>
</dbReference>
<dbReference type="AlphaFoldDB" id="A0A5J4RU30"/>
<sequence length="380" mass="41499">MSMKIKFKYVFLLFSLLGITACDEKDDPIAEISIDQSALTFEAAADTKNITVAGVTTVEVAVVTANPEVGPNDEPWYDTKFEGSVIKVSVKANLTSGNRTASFSISSGKSEPVSFSITQDGSRFSVSKDILEFGERRDTLTIEVTNTAEEEYGVDIEYPEGTQEGDKWLTYFGKSISSLTLIVKPSNTFSREITVNLTLGGQVIPLTIKQVNFTGTYTFKATDYDADGYWDRTFTKVILKANDEEDGTYILMGKFPSNIYSIQCTYQEGKLVIHTGQDLGEFGAPFKSESYLYAAYGDVNGTAPLLHSNDVEASYAAPLSFNDDDVINFVFAAGITGNNQINGIAVKNDNKVLNHFFDIKLTWVSDDLTEPTSGGGSIGF</sequence>
<dbReference type="InterPro" id="IPR013783">
    <property type="entry name" value="Ig-like_fold"/>
</dbReference>
<dbReference type="Gene3D" id="2.60.40.10">
    <property type="entry name" value="Immunoglobulins"/>
    <property type="match status" value="1"/>
</dbReference>
<organism evidence="1">
    <name type="scientific">termite gut metagenome</name>
    <dbReference type="NCBI Taxonomy" id="433724"/>
    <lineage>
        <taxon>unclassified sequences</taxon>
        <taxon>metagenomes</taxon>
        <taxon>organismal metagenomes</taxon>
    </lineage>
</organism>
<protein>
    <recommendedName>
        <fullName evidence="2">BACON domain-containing protein</fullName>
    </recommendedName>
</protein>
<dbReference type="PROSITE" id="PS51257">
    <property type="entry name" value="PROKAR_LIPOPROTEIN"/>
    <property type="match status" value="1"/>
</dbReference>
<name>A0A5J4RU30_9ZZZZ</name>
<gene>
    <name evidence="1" type="ORF">EZS27_014421</name>
</gene>
<accession>A0A5J4RU30</accession>
<evidence type="ECO:0008006" key="2">
    <source>
        <dbReference type="Google" id="ProtNLM"/>
    </source>
</evidence>